<protein>
    <submittedName>
        <fullName evidence="1">Uncharacterized protein</fullName>
    </submittedName>
</protein>
<evidence type="ECO:0000313" key="2">
    <source>
        <dbReference type="Proteomes" id="UP001144471"/>
    </source>
</evidence>
<dbReference type="EMBL" id="BSDY01000001">
    <property type="protein sequence ID" value="GLI54788.1"/>
    <property type="molecule type" value="Genomic_DNA"/>
</dbReference>
<sequence>MINNQNIIQLVSFNPEVETIIVLQPKELKCEGRLELVGAELVEEN</sequence>
<reference evidence="1" key="1">
    <citation type="submission" date="2022-12" db="EMBL/GenBank/DDBJ databases">
        <title>Reference genome sequencing for broad-spectrum identification of bacterial and archaeal isolates by mass spectrometry.</title>
        <authorList>
            <person name="Sekiguchi Y."/>
            <person name="Tourlousse D.M."/>
        </authorList>
    </citation>
    <scope>NUCLEOTIDE SEQUENCE</scope>
    <source>
        <strain evidence="1">10succ1</strain>
    </source>
</reference>
<organism evidence="1 2">
    <name type="scientific">Propionigenium maris DSM 9537</name>
    <dbReference type="NCBI Taxonomy" id="1123000"/>
    <lineage>
        <taxon>Bacteria</taxon>
        <taxon>Fusobacteriati</taxon>
        <taxon>Fusobacteriota</taxon>
        <taxon>Fusobacteriia</taxon>
        <taxon>Fusobacteriales</taxon>
        <taxon>Fusobacteriaceae</taxon>
        <taxon>Propionigenium</taxon>
    </lineage>
</organism>
<dbReference type="AlphaFoldDB" id="A0A9W6GGF1"/>
<comment type="caution">
    <text evidence="1">The sequence shown here is derived from an EMBL/GenBank/DDBJ whole genome shotgun (WGS) entry which is preliminary data.</text>
</comment>
<gene>
    <name evidence="1" type="ORF">PM10SUCC1_03030</name>
</gene>
<keyword evidence="2" id="KW-1185">Reference proteome</keyword>
<name>A0A9W6GGF1_9FUSO</name>
<dbReference type="Proteomes" id="UP001144471">
    <property type="component" value="Unassembled WGS sequence"/>
</dbReference>
<evidence type="ECO:0000313" key="1">
    <source>
        <dbReference type="EMBL" id="GLI54788.1"/>
    </source>
</evidence>
<proteinExistence type="predicted"/>
<accession>A0A9W6GGF1</accession>